<feature type="transmembrane region" description="Helical" evidence="1">
    <location>
        <begin position="89"/>
        <end position="111"/>
    </location>
</feature>
<protein>
    <recommendedName>
        <fullName evidence="4">ABC-2 type transport system permease protein</fullName>
    </recommendedName>
</protein>
<evidence type="ECO:0000256" key="1">
    <source>
        <dbReference type="SAM" id="Phobius"/>
    </source>
</evidence>
<feature type="transmembrane region" description="Helical" evidence="1">
    <location>
        <begin position="516"/>
        <end position="535"/>
    </location>
</feature>
<keyword evidence="3" id="KW-1185">Reference proteome</keyword>
<evidence type="ECO:0000313" key="2">
    <source>
        <dbReference type="EMBL" id="SDM29436.1"/>
    </source>
</evidence>
<feature type="transmembrane region" description="Helical" evidence="1">
    <location>
        <begin position="492"/>
        <end position="510"/>
    </location>
</feature>
<dbReference type="OrthoDB" id="2659138at2"/>
<dbReference type="AlphaFoldDB" id="A0A1G9S1U2"/>
<dbReference type="STRING" id="482461.SAMN05216244_2244"/>
<sequence length="547" mass="62644">MKNFLSLRMLDLCSRLFIMLGIDYPVMRRILQVKLTMDQRRVPTIFEQSKSKEGNQFIKSLGLYAFYGLILIPFIMFGDYYLFQMSLVFAMMMFILMTTMIADFSAVLLDVRDKNILNTKPVDQRTVSMAKVVHVCIYMTQVTGAFAVVPLLVGLFVNGALFTVIFLIEILLIGMLIVVLTALIYIFILQFFDGERLKDVINYVQILLSVGIVAGYQVLVRIFDFSDLNIDFTFQWWHLLLPPIWYSAPFEWILNGNSAGYIIGYSILSVVVPIVAIIIYSKLVPSFEQNLQKLLQYSGDNKRKAHRLDNLFAKIVCKSKEERTFFRFSTLMMKQEREFKLKVYPSLGFAFVFPFIFLFNEISMNGFGGLPGSKYFLTIYLGNIMIPAVVHMLKFSSNYKGAWIFRATPIHDESIFYRAALKAFLTKLYLPLMIVLSIFFLSMFTFRIVPDLLVILMTGVLHALLSFKLLTNQTYPFSRSFEFASDMDTAKNIILMIIVGLFGGVHYLATLLPYGVLGYLVLVLIAALISWKLVFSAKEKRSPAGQT</sequence>
<evidence type="ECO:0008006" key="4">
    <source>
        <dbReference type="Google" id="ProtNLM"/>
    </source>
</evidence>
<reference evidence="3" key="1">
    <citation type="submission" date="2016-10" db="EMBL/GenBank/DDBJ databases">
        <authorList>
            <person name="Varghese N."/>
            <person name="Submissions S."/>
        </authorList>
    </citation>
    <scope>NUCLEOTIDE SEQUENCE [LARGE SCALE GENOMIC DNA]</scope>
    <source>
        <strain evidence="3">CGMCC 1.6199</strain>
    </source>
</reference>
<feature type="transmembrane region" description="Helical" evidence="1">
    <location>
        <begin position="452"/>
        <end position="471"/>
    </location>
</feature>
<evidence type="ECO:0000313" key="3">
    <source>
        <dbReference type="Proteomes" id="UP000182347"/>
    </source>
</evidence>
<keyword evidence="1" id="KW-0812">Transmembrane</keyword>
<keyword evidence="1" id="KW-0472">Membrane</keyword>
<organism evidence="2 3">
    <name type="scientific">Sediminibacillus halophilus</name>
    <dbReference type="NCBI Taxonomy" id="482461"/>
    <lineage>
        <taxon>Bacteria</taxon>
        <taxon>Bacillati</taxon>
        <taxon>Bacillota</taxon>
        <taxon>Bacilli</taxon>
        <taxon>Bacillales</taxon>
        <taxon>Bacillaceae</taxon>
        <taxon>Sediminibacillus</taxon>
    </lineage>
</organism>
<dbReference type="Proteomes" id="UP000182347">
    <property type="component" value="Unassembled WGS sequence"/>
</dbReference>
<dbReference type="RefSeq" id="WP_074598864.1">
    <property type="nucleotide sequence ID" value="NZ_FNHF01000002.1"/>
</dbReference>
<feature type="transmembrane region" description="Helical" evidence="1">
    <location>
        <begin position="159"/>
        <end position="188"/>
    </location>
</feature>
<feature type="transmembrane region" description="Helical" evidence="1">
    <location>
        <begin position="375"/>
        <end position="393"/>
    </location>
</feature>
<keyword evidence="1" id="KW-1133">Transmembrane helix</keyword>
<proteinExistence type="predicted"/>
<feature type="transmembrane region" description="Helical" evidence="1">
    <location>
        <begin position="343"/>
        <end position="363"/>
    </location>
</feature>
<feature type="transmembrane region" description="Helical" evidence="1">
    <location>
        <begin position="428"/>
        <end position="446"/>
    </location>
</feature>
<gene>
    <name evidence="2" type="ORF">SAMN05216244_2244</name>
</gene>
<feature type="transmembrane region" description="Helical" evidence="1">
    <location>
        <begin position="61"/>
        <end position="83"/>
    </location>
</feature>
<feature type="transmembrane region" description="Helical" evidence="1">
    <location>
        <begin position="259"/>
        <end position="280"/>
    </location>
</feature>
<dbReference type="EMBL" id="FNHF01000002">
    <property type="protein sequence ID" value="SDM29436.1"/>
    <property type="molecule type" value="Genomic_DNA"/>
</dbReference>
<feature type="transmembrane region" description="Helical" evidence="1">
    <location>
        <begin position="200"/>
        <end position="219"/>
    </location>
</feature>
<accession>A0A1G9S1U2</accession>
<name>A0A1G9S1U2_9BACI</name>
<feature type="transmembrane region" description="Helical" evidence="1">
    <location>
        <begin position="132"/>
        <end position="153"/>
    </location>
</feature>